<dbReference type="SMART" id="SM00642">
    <property type="entry name" value="Aamy"/>
    <property type="match status" value="1"/>
</dbReference>
<name>A0A9P0GTK0_DIABA</name>
<dbReference type="Proteomes" id="UP001153709">
    <property type="component" value="Chromosome 5"/>
</dbReference>
<protein>
    <recommendedName>
        <fullName evidence="3">Glycosyl hydrolase family 13 catalytic domain-containing protein</fullName>
    </recommendedName>
</protein>
<dbReference type="SUPFAM" id="SSF51445">
    <property type="entry name" value="(Trans)glycosidases"/>
    <property type="match status" value="1"/>
</dbReference>
<dbReference type="AlphaFoldDB" id="A0A9P0GTK0"/>
<keyword evidence="2" id="KW-0812">Transmembrane</keyword>
<dbReference type="Pfam" id="PF00128">
    <property type="entry name" value="Alpha-amylase"/>
    <property type="match status" value="1"/>
</dbReference>
<evidence type="ECO:0000256" key="2">
    <source>
        <dbReference type="SAM" id="Phobius"/>
    </source>
</evidence>
<dbReference type="EMBL" id="OU898280">
    <property type="protein sequence ID" value="CAH1280530.1"/>
    <property type="molecule type" value="Genomic_DNA"/>
</dbReference>
<gene>
    <name evidence="4" type="ORF">DIABBA_LOCUS8408</name>
</gene>
<proteinExistence type="predicted"/>
<organism evidence="4 5">
    <name type="scientific">Diabrotica balteata</name>
    <name type="common">Banded cucumber beetle</name>
    <dbReference type="NCBI Taxonomy" id="107213"/>
    <lineage>
        <taxon>Eukaryota</taxon>
        <taxon>Metazoa</taxon>
        <taxon>Ecdysozoa</taxon>
        <taxon>Arthropoda</taxon>
        <taxon>Hexapoda</taxon>
        <taxon>Insecta</taxon>
        <taxon>Pterygota</taxon>
        <taxon>Neoptera</taxon>
        <taxon>Endopterygota</taxon>
        <taxon>Coleoptera</taxon>
        <taxon>Polyphaga</taxon>
        <taxon>Cucujiformia</taxon>
        <taxon>Chrysomeloidea</taxon>
        <taxon>Chrysomelidae</taxon>
        <taxon>Galerucinae</taxon>
        <taxon>Diabroticina</taxon>
        <taxon>Diabroticites</taxon>
        <taxon>Diabrotica</taxon>
    </lineage>
</organism>
<evidence type="ECO:0000259" key="3">
    <source>
        <dbReference type="SMART" id="SM00642"/>
    </source>
</evidence>
<feature type="transmembrane region" description="Helical" evidence="2">
    <location>
        <begin position="144"/>
        <end position="164"/>
    </location>
</feature>
<feature type="region of interest" description="Disordered" evidence="1">
    <location>
        <begin position="62"/>
        <end position="87"/>
    </location>
</feature>
<dbReference type="CDD" id="cd00551">
    <property type="entry name" value="AmyAc_family"/>
    <property type="match status" value="1"/>
</dbReference>
<dbReference type="InterPro" id="IPR006047">
    <property type="entry name" value="GH13_cat_dom"/>
</dbReference>
<accession>A0A9P0GTK0</accession>
<evidence type="ECO:0000256" key="1">
    <source>
        <dbReference type="SAM" id="MobiDB-lite"/>
    </source>
</evidence>
<keyword evidence="2" id="KW-1133">Transmembrane helix</keyword>
<evidence type="ECO:0000313" key="4">
    <source>
        <dbReference type="EMBL" id="CAH1280530.1"/>
    </source>
</evidence>
<keyword evidence="2" id="KW-0472">Membrane</keyword>
<feature type="domain" description="Glycosyl hydrolase family 13 catalytic" evidence="3">
    <location>
        <begin position="185"/>
        <end position="506"/>
    </location>
</feature>
<keyword evidence="5" id="KW-1185">Reference proteome</keyword>
<feature type="compositionally biased region" description="Low complexity" evidence="1">
    <location>
        <begin position="78"/>
        <end position="87"/>
    </location>
</feature>
<dbReference type="OrthoDB" id="1740265at2759"/>
<dbReference type="PANTHER" id="PTHR10357">
    <property type="entry name" value="ALPHA-AMYLASE FAMILY MEMBER"/>
    <property type="match status" value="1"/>
</dbReference>
<reference evidence="4" key="1">
    <citation type="submission" date="2022-01" db="EMBL/GenBank/DDBJ databases">
        <authorList>
            <person name="King R."/>
        </authorList>
    </citation>
    <scope>NUCLEOTIDE SEQUENCE</scope>
</reference>
<dbReference type="PANTHER" id="PTHR10357:SF225">
    <property type="entry name" value="MALTASE 1-LIKE PROTEIN"/>
    <property type="match status" value="1"/>
</dbReference>
<dbReference type="GO" id="GO:0005975">
    <property type="term" value="P:carbohydrate metabolic process"/>
    <property type="evidence" value="ECO:0007669"/>
    <property type="project" value="InterPro"/>
</dbReference>
<dbReference type="Gene3D" id="3.20.20.80">
    <property type="entry name" value="Glycosidases"/>
    <property type="match status" value="1"/>
</dbReference>
<sequence>MDGFLRVDNPNLPSSPTNSFMADEVASICPLITPSPPTNDLINPLPEPEPDFSIGRELANKLHHVGGDGTSDEDKAESASSSSSALAESQLLNHRNIYLNRNGNNEEKEQEEGLGKSQTFQLTFRNPPDNYFFMSWNWPVIRKISAWIYMSALVAMLALVIAMISTLPKTCNPPTYWYQGNLLYEIFPASFYSGKKNMEGDFKGITLKAEYIQKLGVRAVRFNSIFPNPNYPHDFDNITSLTDIAPLLGSLSEFNVMVKQLKARNISVILDLPLYPYIKSLAHKKMNTRNETYAESNVEFLRQEEVTREYDVVEQAILHWISNGVEGFYIKGLEKLQEDSNLVESIKRWKTILGEHRVLIVSDTFISSLKPPALNFILNNVDLVDIRLDVSQGVTSVSRQIKSLQNNTLYSKPGMPWIHWSVGDVNSPRVANILPSGNCTLGVTLLQLMLPGTPSIFYGDEIGLPEISDLTGERQDIRNLHQLTMMPWQNEKQVVLPWIKGDVNIHGKFDQINLINKTVELRTESPSIYMNSVYKEGVTKPNIDVKYAEDELLVVQRWYPRRKAFILASNLGNKMLSTDLSKLLYSGEVVVGPRPDSKAGTIIFKHISLWPGEAVIAMLT</sequence>
<evidence type="ECO:0000313" key="5">
    <source>
        <dbReference type="Proteomes" id="UP001153709"/>
    </source>
</evidence>
<dbReference type="InterPro" id="IPR017853">
    <property type="entry name" value="GH"/>
</dbReference>